<dbReference type="InterPro" id="IPR052579">
    <property type="entry name" value="Zinc_finger_SWIM"/>
</dbReference>
<organism evidence="2 3">
    <name type="scientific">Phytophthora megakarya</name>
    <dbReference type="NCBI Taxonomy" id="4795"/>
    <lineage>
        <taxon>Eukaryota</taxon>
        <taxon>Sar</taxon>
        <taxon>Stramenopiles</taxon>
        <taxon>Oomycota</taxon>
        <taxon>Peronosporomycetes</taxon>
        <taxon>Peronosporales</taxon>
        <taxon>Peronosporaceae</taxon>
        <taxon>Phytophthora</taxon>
    </lineage>
</organism>
<dbReference type="PANTHER" id="PTHR31569:SF4">
    <property type="entry name" value="SWIM-TYPE DOMAIN-CONTAINING PROTEIN"/>
    <property type="match status" value="1"/>
</dbReference>
<comment type="caution">
    <text evidence="2">The sequence shown here is derived from an EMBL/GenBank/DDBJ whole genome shotgun (WGS) entry which is preliminary data.</text>
</comment>
<dbReference type="PANTHER" id="PTHR31569">
    <property type="entry name" value="SWIM-TYPE DOMAIN-CONTAINING PROTEIN"/>
    <property type="match status" value="1"/>
</dbReference>
<gene>
    <name evidence="2" type="ORF">PHMEG_0004722</name>
</gene>
<name>A0A225WT66_9STRA</name>
<feature type="domain" description="ZSWIM1/3 RNaseH-like" evidence="1">
    <location>
        <begin position="58"/>
        <end position="118"/>
    </location>
</feature>
<reference evidence="3" key="1">
    <citation type="submission" date="2017-03" db="EMBL/GenBank/DDBJ databases">
        <title>Phytopthora megakarya and P. palmivora, two closely related causual agents of cacao black pod achieved similar genome size and gene model numbers by different mechanisms.</title>
        <authorList>
            <person name="Ali S."/>
            <person name="Shao J."/>
            <person name="Larry D.J."/>
            <person name="Kronmiller B."/>
            <person name="Shen D."/>
            <person name="Strem M.D."/>
            <person name="Melnick R.L."/>
            <person name="Guiltinan M.J."/>
            <person name="Tyler B.M."/>
            <person name="Meinhardt L.W."/>
            <person name="Bailey B.A."/>
        </authorList>
    </citation>
    <scope>NUCLEOTIDE SEQUENCE [LARGE SCALE GENOMIC DNA]</scope>
    <source>
        <strain evidence="3">zdho120</strain>
    </source>
</reference>
<dbReference type="Pfam" id="PF21056">
    <property type="entry name" value="ZSWIM1-3_RNaseH-like"/>
    <property type="match status" value="1"/>
</dbReference>
<keyword evidence="3" id="KW-1185">Reference proteome</keyword>
<dbReference type="OrthoDB" id="124899at2759"/>
<dbReference type="Proteomes" id="UP000198211">
    <property type="component" value="Unassembled WGS sequence"/>
</dbReference>
<dbReference type="AlphaFoldDB" id="A0A225WT66"/>
<evidence type="ECO:0000313" key="2">
    <source>
        <dbReference type="EMBL" id="OWZ20811.1"/>
    </source>
</evidence>
<proteinExistence type="predicted"/>
<evidence type="ECO:0000313" key="3">
    <source>
        <dbReference type="Proteomes" id="UP000198211"/>
    </source>
</evidence>
<evidence type="ECO:0000259" key="1">
    <source>
        <dbReference type="Pfam" id="PF21056"/>
    </source>
</evidence>
<accession>A0A225WT66</accession>
<protein>
    <recommendedName>
        <fullName evidence="1">ZSWIM1/3 RNaseH-like domain-containing protein</fullName>
    </recommendedName>
</protein>
<sequence length="128" mass="14701">MRQSGSNAKGILVCLRKRTGAKLDKKTNVRDVHNMLQSQRHDRRGGTTDAVHTKYVVREFINQEQGNDASIFVEEDTEVAQVVVFQSARMKRLLFQAFHEVVLVDMTHDTNANQYNHSALWWQTSSAR</sequence>
<dbReference type="EMBL" id="NBNE01000287">
    <property type="protein sequence ID" value="OWZ20811.1"/>
    <property type="molecule type" value="Genomic_DNA"/>
</dbReference>
<dbReference type="InterPro" id="IPR048324">
    <property type="entry name" value="ZSWIM1-3_RNaseH-like"/>
</dbReference>